<organism evidence="2 3">
    <name type="scientific">Dictyocaulus viviparus</name>
    <name type="common">Bovine lungworm</name>
    <dbReference type="NCBI Taxonomy" id="29172"/>
    <lineage>
        <taxon>Eukaryota</taxon>
        <taxon>Metazoa</taxon>
        <taxon>Ecdysozoa</taxon>
        <taxon>Nematoda</taxon>
        <taxon>Chromadorea</taxon>
        <taxon>Rhabditida</taxon>
        <taxon>Rhabditina</taxon>
        <taxon>Rhabditomorpha</taxon>
        <taxon>Strongyloidea</taxon>
        <taxon>Metastrongylidae</taxon>
        <taxon>Dictyocaulus</taxon>
    </lineage>
</organism>
<evidence type="ECO:0000256" key="1">
    <source>
        <dbReference type="ARBA" id="ARBA00022559"/>
    </source>
</evidence>
<dbReference type="STRING" id="29172.A0A0D8XWV9"/>
<dbReference type="InterPro" id="IPR019791">
    <property type="entry name" value="Haem_peroxidase_animal"/>
</dbReference>
<dbReference type="Gene3D" id="1.10.640.10">
    <property type="entry name" value="Haem peroxidase domain superfamily, animal type"/>
    <property type="match status" value="3"/>
</dbReference>
<dbReference type="PANTHER" id="PTHR11475">
    <property type="entry name" value="OXIDASE/PEROXIDASE"/>
    <property type="match status" value="1"/>
</dbReference>
<dbReference type="GO" id="GO:0006979">
    <property type="term" value="P:response to oxidative stress"/>
    <property type="evidence" value="ECO:0007669"/>
    <property type="project" value="InterPro"/>
</dbReference>
<dbReference type="PANTHER" id="PTHR11475:SF131">
    <property type="entry name" value="PEROXIDASE"/>
    <property type="match status" value="1"/>
</dbReference>
<dbReference type="PRINTS" id="PR00457">
    <property type="entry name" value="ANPEROXIDASE"/>
</dbReference>
<dbReference type="SUPFAM" id="SSF48113">
    <property type="entry name" value="Heme-dependent peroxidases"/>
    <property type="match status" value="2"/>
</dbReference>
<proteinExistence type="predicted"/>
<protein>
    <submittedName>
        <fullName evidence="2">Animal hem peroxidase</fullName>
    </submittedName>
</protein>
<name>A0A0D8XWV9_DICVI</name>
<dbReference type="OrthoDB" id="823504at2759"/>
<dbReference type="Pfam" id="PF03098">
    <property type="entry name" value="An_peroxidase"/>
    <property type="match status" value="3"/>
</dbReference>
<evidence type="ECO:0000313" key="3">
    <source>
        <dbReference type="Proteomes" id="UP000053766"/>
    </source>
</evidence>
<dbReference type="Proteomes" id="UP000053766">
    <property type="component" value="Unassembled WGS sequence"/>
</dbReference>
<keyword evidence="1 2" id="KW-0575">Peroxidase</keyword>
<dbReference type="GO" id="GO:0020037">
    <property type="term" value="F:heme binding"/>
    <property type="evidence" value="ECO:0007669"/>
    <property type="project" value="InterPro"/>
</dbReference>
<reference evidence="3" key="2">
    <citation type="journal article" date="2016" name="Sci. Rep.">
        <title>Dictyocaulus viviparus genome, variome and transcriptome elucidate lungworm biology and support future intervention.</title>
        <authorList>
            <person name="McNulty S.N."/>
            <person name="Strube C."/>
            <person name="Rosa B.A."/>
            <person name="Martin J.C."/>
            <person name="Tyagi R."/>
            <person name="Choi Y.J."/>
            <person name="Wang Q."/>
            <person name="Hallsworth Pepin K."/>
            <person name="Zhang X."/>
            <person name="Ozersky P."/>
            <person name="Wilson R.K."/>
            <person name="Sternberg P.W."/>
            <person name="Gasser R.B."/>
            <person name="Mitreva M."/>
        </authorList>
    </citation>
    <scope>NUCLEOTIDE SEQUENCE [LARGE SCALE GENOMIC DNA]</scope>
    <source>
        <strain evidence="3">HannoverDv2000</strain>
    </source>
</reference>
<accession>A0A0D8XWV9</accession>
<sequence length="1176" mass="132619">MSQSEYLYFSVAENDVDKTHFFDEVTGAKIQPEVSRIITKEELLIATQQARDEVERLFNQTEKQLQLTASENSISAAELSWAQYTKGDRYSKYLSFSALLSIRTTQKVVKCYFTRVCTLSLILNNKSIESTVTKNYYRTFSGICNNVNNPQYGAIHEPLQRLLSPDYEDMISQPRVSSNKSSLPSAGKVAALFIFRPSPQGHMSCSLMLAQWASFIYDDIAHVASTHIINDGFFSGSKSLLLPCCNTLVNHPECFSITDAEGRCITYSRSLPAPRKNCTLGHREQGNMVVINITCELNCNIQVTSYLDASQLYGTSTEVADKLRLFEDGYIKLIYKSCLSLLNLRTLSASHGGLPQGNHEEECISQSTNSRECLLAGSNRINFSPMNAAMYTIWMRQHNLIAGKLKKVNPMWSDEQLFQESRRIVIAQIQHITYNEFVPVIIGKENLKRYAVDLQLNGYDSRYGIVINDPSFIFQRNRLDAVIRFLVKSPIMKPGLHITPELKGAFKRANSFDKGIDIAAHLIQMGRDHGIPSYLQWRRYCNLEDVQSFTSMSSKVHFNMWKESQMVVLQLLPSVNISLLEQLYDSPEDIDLIVGGLAEIPLPGALLGPTFSCLFAKQLQKTKRGDRFWYENFFHPTAFSASQLDEIRKTTLARIICDNADDIRFIQHNVFALEDEYGNCPVSCSDSFIDSIDLSPWKDEEPKKNSPITKATIEKAIRLGVQQYNRLLEAEGKQIRAQGPAVNNDRHSAVFSHASLMAPKKESLNIAKTAGVLREATNVLIRGTGLEEEERLPLGLDPASFQKILPDVDVEKIIENYAPFLGKAPCSSQKSAELRNKLLSKYYLSGHDPLPKEQCLPQPLPCDHTTKYRSYSGWCNNLRFPKYGNAFGPLRRLLNPAYDDGFDTPRSKAKSGGELPSARAVSNAVHADAQIFHVKFTHMLMQFGQILDHDMMHSPIARGPNNTILNCSSCDSQETLSIHCFPIKIGPGDPFFPAKDHNGKPKCIPFARSLLGQLTLGYRNQQFQLNQLTAFLDASSVYGSTECEANRLRLFRLGKLNYTDLSYKKEVLPQGNQERDCRSILSSIRKRCFVAGDERNNEQPGLTVTHTILLREHNRIAEELHRINNFWTDEQLYQTEAHLVPIFASETSALQERKDESLCFIQRVAKAVGLSGSHIT</sequence>
<keyword evidence="3" id="KW-1185">Reference proteome</keyword>
<dbReference type="GO" id="GO:0004601">
    <property type="term" value="F:peroxidase activity"/>
    <property type="evidence" value="ECO:0007669"/>
    <property type="project" value="UniProtKB-KW"/>
</dbReference>
<dbReference type="AlphaFoldDB" id="A0A0D8XWV9"/>
<reference evidence="2 3" key="1">
    <citation type="submission" date="2013-11" db="EMBL/GenBank/DDBJ databases">
        <title>Draft genome of the bovine lungworm Dictyocaulus viviparus.</title>
        <authorList>
            <person name="Mitreva M."/>
        </authorList>
    </citation>
    <scope>NUCLEOTIDE SEQUENCE [LARGE SCALE GENOMIC DNA]</scope>
    <source>
        <strain evidence="2 3">HannoverDv2000</strain>
    </source>
</reference>
<dbReference type="EMBL" id="KN716272">
    <property type="protein sequence ID" value="KJH48287.1"/>
    <property type="molecule type" value="Genomic_DNA"/>
</dbReference>
<dbReference type="PROSITE" id="PS50292">
    <property type="entry name" value="PEROXIDASE_3"/>
    <property type="match status" value="2"/>
</dbReference>
<keyword evidence="1 2" id="KW-0560">Oxidoreductase</keyword>
<dbReference type="InterPro" id="IPR010255">
    <property type="entry name" value="Haem_peroxidase_sf"/>
</dbReference>
<dbReference type="InterPro" id="IPR037120">
    <property type="entry name" value="Haem_peroxidase_sf_animal"/>
</dbReference>
<evidence type="ECO:0000313" key="2">
    <source>
        <dbReference type="EMBL" id="KJH48287.1"/>
    </source>
</evidence>
<gene>
    <name evidence="2" type="ORF">DICVIV_05596</name>
</gene>
<dbReference type="CDD" id="cd09823">
    <property type="entry name" value="peroxinectin_like"/>
    <property type="match status" value="1"/>
</dbReference>